<dbReference type="InterPro" id="IPR017853">
    <property type="entry name" value="GH"/>
</dbReference>
<dbReference type="Gene3D" id="2.60.40.4070">
    <property type="match status" value="1"/>
</dbReference>
<feature type="non-terminal residue" evidence="3">
    <location>
        <position position="1"/>
    </location>
</feature>
<dbReference type="CDD" id="cd04080">
    <property type="entry name" value="CBM6_cellulase-like"/>
    <property type="match status" value="1"/>
</dbReference>
<dbReference type="SMART" id="SM00606">
    <property type="entry name" value="CBD_IV"/>
    <property type="match status" value="1"/>
</dbReference>
<dbReference type="Pfam" id="PF03422">
    <property type="entry name" value="CBM_6"/>
    <property type="match status" value="1"/>
</dbReference>
<dbReference type="InterPro" id="IPR006584">
    <property type="entry name" value="Cellulose-bd_IV"/>
</dbReference>
<sequence>PPFDDNMAYSFHHYVGPSDQTSWVNQYVGMSQDYNVPLWVGETGENSNHWAYHKIKLFDENNIGWSWWNYKHNGSVSTLLGIDVPSGFRSILKYWSNLGPRPSQSSAENGLQELVSAYLIENCRPNIGLLAAFNDPEFGTLAKPYKDHHIPGMLAAVDYDLGINSVAYRDDVYEDPDKFGGNSVPWNNGWSYRNDGVDIEESTDNIGANYNVGWTNLHDWTGYTITADSSGMYSIRLRVAAIEGNGRLQIYYNNDPITGEVGVPNTGGWQNWQWRTAGDHFIDAGQGLIQVKIKNIEFNIKDMDFVFLGEIQPTIDIYGNFPNPFTYETKIVLNIAHDMSGTLNIYNTTGHLVKRLYNGYFTTGDMVFDWKGNDQYNKAVSSGVYYYHLDGEKSSMLGKMLLIK</sequence>
<dbReference type="InterPro" id="IPR025965">
    <property type="entry name" value="FlgD/Vpr_Ig-like"/>
</dbReference>
<dbReference type="Gene3D" id="3.20.20.80">
    <property type="entry name" value="Glycosidases"/>
    <property type="match status" value="1"/>
</dbReference>
<dbReference type="EMBL" id="UINC01019619">
    <property type="protein sequence ID" value="SVA83168.1"/>
    <property type="molecule type" value="Genomic_DNA"/>
</dbReference>
<evidence type="ECO:0000256" key="1">
    <source>
        <dbReference type="ARBA" id="ARBA00022729"/>
    </source>
</evidence>
<accession>A0A381Z1L5</accession>
<dbReference type="SUPFAM" id="SSF51445">
    <property type="entry name" value="(Trans)glycosidases"/>
    <property type="match status" value="1"/>
</dbReference>
<dbReference type="InterPro" id="IPR008979">
    <property type="entry name" value="Galactose-bd-like_sf"/>
</dbReference>
<organism evidence="3">
    <name type="scientific">marine metagenome</name>
    <dbReference type="NCBI Taxonomy" id="408172"/>
    <lineage>
        <taxon>unclassified sequences</taxon>
        <taxon>metagenomes</taxon>
        <taxon>ecological metagenomes</taxon>
    </lineage>
</organism>
<protein>
    <recommendedName>
        <fullName evidence="2">CBM6 domain-containing protein</fullName>
    </recommendedName>
</protein>
<dbReference type="Gene3D" id="2.60.120.260">
    <property type="entry name" value="Galactose-binding domain-like"/>
    <property type="match status" value="1"/>
</dbReference>
<dbReference type="AlphaFoldDB" id="A0A381Z1L5"/>
<dbReference type="InterPro" id="IPR005084">
    <property type="entry name" value="CBM6"/>
</dbReference>
<reference evidence="3" key="1">
    <citation type="submission" date="2018-05" db="EMBL/GenBank/DDBJ databases">
        <authorList>
            <person name="Lanie J.A."/>
            <person name="Ng W.-L."/>
            <person name="Kazmierczak K.M."/>
            <person name="Andrzejewski T.M."/>
            <person name="Davidsen T.M."/>
            <person name="Wayne K.J."/>
            <person name="Tettelin H."/>
            <person name="Glass J.I."/>
            <person name="Rusch D."/>
            <person name="Podicherti R."/>
            <person name="Tsui H.-C.T."/>
            <person name="Winkler M.E."/>
        </authorList>
    </citation>
    <scope>NUCLEOTIDE SEQUENCE</scope>
</reference>
<evidence type="ECO:0000259" key="2">
    <source>
        <dbReference type="PROSITE" id="PS51175"/>
    </source>
</evidence>
<dbReference type="SUPFAM" id="SSF49785">
    <property type="entry name" value="Galactose-binding domain-like"/>
    <property type="match status" value="1"/>
</dbReference>
<dbReference type="GO" id="GO:0030246">
    <property type="term" value="F:carbohydrate binding"/>
    <property type="evidence" value="ECO:0007669"/>
    <property type="project" value="InterPro"/>
</dbReference>
<evidence type="ECO:0000313" key="3">
    <source>
        <dbReference type="EMBL" id="SVA83168.1"/>
    </source>
</evidence>
<name>A0A381Z1L5_9ZZZZ</name>
<dbReference type="Pfam" id="PF13860">
    <property type="entry name" value="FlgD_ig"/>
    <property type="match status" value="1"/>
</dbReference>
<keyword evidence="1" id="KW-0732">Signal</keyword>
<gene>
    <name evidence="3" type="ORF">METZ01_LOCUS136022</name>
</gene>
<dbReference type="PROSITE" id="PS51175">
    <property type="entry name" value="CBM6"/>
    <property type="match status" value="1"/>
</dbReference>
<feature type="domain" description="CBM6" evidence="2">
    <location>
        <begin position="168"/>
        <end position="306"/>
    </location>
</feature>
<proteinExistence type="predicted"/>